<dbReference type="AlphaFoldDB" id="A0AAW1TP73"/>
<accession>A0AAW1TP73</accession>
<evidence type="ECO:0000256" key="1">
    <source>
        <dbReference type="SAM" id="MobiDB-lite"/>
    </source>
</evidence>
<comment type="caution">
    <text evidence="2">The sequence shown here is derived from an EMBL/GenBank/DDBJ whole genome shotgun (WGS) entry which is preliminary data.</text>
</comment>
<name>A0AAW1TP73_9CUCU</name>
<protein>
    <submittedName>
        <fullName evidence="2">Uncharacterized protein</fullName>
    </submittedName>
</protein>
<dbReference type="Proteomes" id="UP001431783">
    <property type="component" value="Unassembled WGS sequence"/>
</dbReference>
<feature type="region of interest" description="Disordered" evidence="1">
    <location>
        <begin position="1"/>
        <end position="29"/>
    </location>
</feature>
<feature type="compositionally biased region" description="Polar residues" evidence="1">
    <location>
        <begin position="1"/>
        <end position="16"/>
    </location>
</feature>
<reference evidence="2 3" key="1">
    <citation type="submission" date="2023-03" db="EMBL/GenBank/DDBJ databases">
        <title>Genome insight into feeding habits of ladybird beetles.</title>
        <authorList>
            <person name="Li H.-S."/>
            <person name="Huang Y.-H."/>
            <person name="Pang H."/>
        </authorList>
    </citation>
    <scope>NUCLEOTIDE SEQUENCE [LARGE SCALE GENOMIC DNA]</scope>
    <source>
        <strain evidence="2">SYSU_2023b</strain>
        <tissue evidence="2">Whole body</tissue>
    </source>
</reference>
<gene>
    <name evidence="2" type="ORF">WA026_021786</name>
</gene>
<dbReference type="EMBL" id="JARQZJ010000017">
    <property type="protein sequence ID" value="KAK9873297.1"/>
    <property type="molecule type" value="Genomic_DNA"/>
</dbReference>
<evidence type="ECO:0000313" key="2">
    <source>
        <dbReference type="EMBL" id="KAK9873297.1"/>
    </source>
</evidence>
<evidence type="ECO:0000313" key="3">
    <source>
        <dbReference type="Proteomes" id="UP001431783"/>
    </source>
</evidence>
<proteinExistence type="predicted"/>
<sequence length="108" mass="12103">MSQKANATDMETTIASDQDKTASPKTHTSASIREALEKYIFNTSNKINRPQIETILNFFKKSEELHMEALRKIAHLEGQLAERSKKTEMLAPRTYVSIASSAPLKPPV</sequence>
<organism evidence="2 3">
    <name type="scientific">Henosepilachna vigintioctopunctata</name>
    <dbReference type="NCBI Taxonomy" id="420089"/>
    <lineage>
        <taxon>Eukaryota</taxon>
        <taxon>Metazoa</taxon>
        <taxon>Ecdysozoa</taxon>
        <taxon>Arthropoda</taxon>
        <taxon>Hexapoda</taxon>
        <taxon>Insecta</taxon>
        <taxon>Pterygota</taxon>
        <taxon>Neoptera</taxon>
        <taxon>Endopterygota</taxon>
        <taxon>Coleoptera</taxon>
        <taxon>Polyphaga</taxon>
        <taxon>Cucujiformia</taxon>
        <taxon>Coccinelloidea</taxon>
        <taxon>Coccinellidae</taxon>
        <taxon>Epilachninae</taxon>
        <taxon>Epilachnini</taxon>
        <taxon>Henosepilachna</taxon>
    </lineage>
</organism>
<keyword evidence="3" id="KW-1185">Reference proteome</keyword>